<evidence type="ECO:0000313" key="1">
    <source>
        <dbReference type="EMBL" id="KAH9298631.1"/>
    </source>
</evidence>
<protein>
    <submittedName>
        <fullName evidence="1">Uncharacterized protein</fullName>
    </submittedName>
</protein>
<organism evidence="1 2">
    <name type="scientific">Taxus chinensis</name>
    <name type="common">Chinese yew</name>
    <name type="synonym">Taxus wallichiana var. chinensis</name>
    <dbReference type="NCBI Taxonomy" id="29808"/>
    <lineage>
        <taxon>Eukaryota</taxon>
        <taxon>Viridiplantae</taxon>
        <taxon>Streptophyta</taxon>
        <taxon>Embryophyta</taxon>
        <taxon>Tracheophyta</taxon>
        <taxon>Spermatophyta</taxon>
        <taxon>Pinopsida</taxon>
        <taxon>Pinidae</taxon>
        <taxon>Conifers II</taxon>
        <taxon>Cupressales</taxon>
        <taxon>Taxaceae</taxon>
        <taxon>Taxus</taxon>
    </lineage>
</organism>
<name>A0AA38FEU0_TAXCH</name>
<sequence length="106" mass="12401">VCKREGKRKIQNDPEQDNDQILEIYKKLNSLDNRLGNTKGRHDYTIYVLKAIYNFMEQHIKSVCVLNDIHATIWEPRPVRDLILSQLDKKDPSHVIALALFTSLQK</sequence>
<keyword evidence="2" id="KW-1185">Reference proteome</keyword>
<dbReference type="AlphaFoldDB" id="A0AA38FEU0"/>
<proteinExistence type="predicted"/>
<feature type="non-terminal residue" evidence="1">
    <location>
        <position position="106"/>
    </location>
</feature>
<gene>
    <name evidence="1" type="ORF">KI387_030313</name>
</gene>
<dbReference type="Proteomes" id="UP000824469">
    <property type="component" value="Unassembled WGS sequence"/>
</dbReference>
<evidence type="ECO:0000313" key="2">
    <source>
        <dbReference type="Proteomes" id="UP000824469"/>
    </source>
</evidence>
<accession>A0AA38FEU0</accession>
<reference evidence="1 2" key="1">
    <citation type="journal article" date="2021" name="Nat. Plants">
        <title>The Taxus genome provides insights into paclitaxel biosynthesis.</title>
        <authorList>
            <person name="Xiong X."/>
            <person name="Gou J."/>
            <person name="Liao Q."/>
            <person name="Li Y."/>
            <person name="Zhou Q."/>
            <person name="Bi G."/>
            <person name="Li C."/>
            <person name="Du R."/>
            <person name="Wang X."/>
            <person name="Sun T."/>
            <person name="Guo L."/>
            <person name="Liang H."/>
            <person name="Lu P."/>
            <person name="Wu Y."/>
            <person name="Zhang Z."/>
            <person name="Ro D.K."/>
            <person name="Shang Y."/>
            <person name="Huang S."/>
            <person name="Yan J."/>
        </authorList>
    </citation>
    <scope>NUCLEOTIDE SEQUENCE [LARGE SCALE GENOMIC DNA]</scope>
    <source>
        <strain evidence="1">Ta-2019</strain>
    </source>
</reference>
<feature type="non-terminal residue" evidence="1">
    <location>
        <position position="1"/>
    </location>
</feature>
<dbReference type="EMBL" id="JAHRHJ020000010">
    <property type="protein sequence ID" value="KAH9298631.1"/>
    <property type="molecule type" value="Genomic_DNA"/>
</dbReference>
<comment type="caution">
    <text evidence="1">The sequence shown here is derived from an EMBL/GenBank/DDBJ whole genome shotgun (WGS) entry which is preliminary data.</text>
</comment>